<dbReference type="InterPro" id="IPR001611">
    <property type="entry name" value="Leu-rich_rpt"/>
</dbReference>
<evidence type="ECO:0000313" key="5">
    <source>
        <dbReference type="Proteomes" id="UP001497525"/>
    </source>
</evidence>
<comment type="caution">
    <text evidence="4">The sequence shown here is derived from an EMBL/GenBank/DDBJ whole genome shotgun (WGS) entry which is preliminary data.</text>
</comment>
<dbReference type="PANTHER" id="PTHR46652">
    <property type="entry name" value="LEUCINE-RICH REPEAT AND IQ DOMAIN-CONTAINING PROTEIN 1-RELATED"/>
    <property type="match status" value="1"/>
</dbReference>
<dbReference type="Proteomes" id="UP001497525">
    <property type="component" value="Unassembled WGS sequence"/>
</dbReference>
<name>A0AAV2TMF8_CALDB</name>
<dbReference type="CDD" id="cd21340">
    <property type="entry name" value="PPP1R42"/>
    <property type="match status" value="1"/>
</dbReference>
<dbReference type="AlphaFoldDB" id="A0AAV2TMF8"/>
<dbReference type="InterPro" id="IPR056363">
    <property type="entry name" value="LRR_LRWD1_dom"/>
</dbReference>
<gene>
    <name evidence="4" type="ORF">CDAUBV1_LOCUS13448</name>
</gene>
<dbReference type="EMBL" id="CAXLJL010000512">
    <property type="protein sequence ID" value="CAL5138627.1"/>
    <property type="molecule type" value="Genomic_DNA"/>
</dbReference>
<dbReference type="InterPro" id="IPR025875">
    <property type="entry name" value="Leu-rich_rpt_4"/>
</dbReference>
<keyword evidence="1" id="KW-0433">Leucine-rich repeat</keyword>
<dbReference type="SMART" id="SM00365">
    <property type="entry name" value="LRR_SD22"/>
    <property type="match status" value="5"/>
</dbReference>
<sequence>MVKLSVSLLCKSTSNLKRRKIDETPEQYLKQITHVYLNGKHLEDVGHEIFLCKSLKVLYLYENLLKEVPELSCLSQLTHLYLQNNNIERIERLSELKNLQKLFLSRNRITVVEGLEGLTSLQELRVDHQHLQPGEYLLFDERSIAAISETLNRLDVSGNGLETLEDLVPLRSLVYLYASNNQIGSVTTLIACLANWPELKELELQGNPVLNKPRAKDAIIVSTKSLEVLDEKPIPVPTRKFLESWNQCRGIRVLASALEAPVRTISTSQNSEISVLGIPEDARSAKVLQLTELSNEPQSGEHTVTSEDVEFKAPLQKKLEENGSVDWISCPLTLPSTEIVAPSDRGEARKVPLHIIAM</sequence>
<proteinExistence type="predicted"/>
<protein>
    <recommendedName>
        <fullName evidence="3">Leucine-rich repeat and WD repeat-containing protein 1 LRR domain-containing protein</fullName>
    </recommendedName>
</protein>
<dbReference type="PROSITE" id="PS51450">
    <property type="entry name" value="LRR"/>
    <property type="match status" value="5"/>
</dbReference>
<organism evidence="4 5">
    <name type="scientific">Calicophoron daubneyi</name>
    <name type="common">Rumen fluke</name>
    <name type="synonym">Paramphistomum daubneyi</name>
    <dbReference type="NCBI Taxonomy" id="300641"/>
    <lineage>
        <taxon>Eukaryota</taxon>
        <taxon>Metazoa</taxon>
        <taxon>Spiralia</taxon>
        <taxon>Lophotrochozoa</taxon>
        <taxon>Platyhelminthes</taxon>
        <taxon>Trematoda</taxon>
        <taxon>Digenea</taxon>
        <taxon>Plagiorchiida</taxon>
        <taxon>Pronocephalata</taxon>
        <taxon>Paramphistomoidea</taxon>
        <taxon>Paramphistomidae</taxon>
        <taxon>Calicophoron</taxon>
    </lineage>
</organism>
<evidence type="ECO:0000313" key="4">
    <source>
        <dbReference type="EMBL" id="CAL5138627.1"/>
    </source>
</evidence>
<feature type="domain" description="Leucine-rich repeat and WD repeat-containing protein 1 LRR" evidence="3">
    <location>
        <begin position="150"/>
        <end position="211"/>
    </location>
</feature>
<dbReference type="Pfam" id="PF23211">
    <property type="entry name" value="LRR_LRWD1"/>
    <property type="match status" value="1"/>
</dbReference>
<evidence type="ECO:0000256" key="1">
    <source>
        <dbReference type="ARBA" id="ARBA00022614"/>
    </source>
</evidence>
<dbReference type="SMART" id="SM00364">
    <property type="entry name" value="LRR_BAC"/>
    <property type="match status" value="4"/>
</dbReference>
<dbReference type="InterPro" id="IPR032675">
    <property type="entry name" value="LRR_dom_sf"/>
</dbReference>
<keyword evidence="2" id="KW-0677">Repeat</keyword>
<dbReference type="Pfam" id="PF13855">
    <property type="entry name" value="LRR_8"/>
    <property type="match status" value="1"/>
</dbReference>
<evidence type="ECO:0000259" key="3">
    <source>
        <dbReference type="Pfam" id="PF23211"/>
    </source>
</evidence>
<dbReference type="PANTHER" id="PTHR46652:SF3">
    <property type="entry name" value="LEUCINE-RICH REPEAT-CONTAINING PROTEIN 9"/>
    <property type="match status" value="1"/>
</dbReference>
<dbReference type="Pfam" id="PF12799">
    <property type="entry name" value="LRR_4"/>
    <property type="match status" value="1"/>
</dbReference>
<dbReference type="InterPro" id="IPR050836">
    <property type="entry name" value="SDS22/Internalin_LRR"/>
</dbReference>
<reference evidence="4" key="1">
    <citation type="submission" date="2024-06" db="EMBL/GenBank/DDBJ databases">
        <authorList>
            <person name="Liu X."/>
            <person name="Lenzi L."/>
            <person name="Haldenby T S."/>
            <person name="Uol C."/>
        </authorList>
    </citation>
    <scope>NUCLEOTIDE SEQUENCE</scope>
</reference>
<dbReference type="SUPFAM" id="SSF52058">
    <property type="entry name" value="L domain-like"/>
    <property type="match status" value="1"/>
</dbReference>
<evidence type="ECO:0000256" key="2">
    <source>
        <dbReference type="ARBA" id="ARBA00022737"/>
    </source>
</evidence>
<accession>A0AAV2TMF8</accession>
<dbReference type="Gene3D" id="3.80.10.10">
    <property type="entry name" value="Ribonuclease Inhibitor"/>
    <property type="match status" value="2"/>
</dbReference>